<protein>
    <submittedName>
        <fullName evidence="1">Uncharacterized protein</fullName>
    </submittedName>
</protein>
<organism evidence="1 2">
    <name type="scientific">Reticulomyxa filosa</name>
    <dbReference type="NCBI Taxonomy" id="46433"/>
    <lineage>
        <taxon>Eukaryota</taxon>
        <taxon>Sar</taxon>
        <taxon>Rhizaria</taxon>
        <taxon>Retaria</taxon>
        <taxon>Foraminifera</taxon>
        <taxon>Monothalamids</taxon>
        <taxon>Reticulomyxidae</taxon>
        <taxon>Reticulomyxa</taxon>
    </lineage>
</organism>
<feature type="non-terminal residue" evidence="1">
    <location>
        <position position="663"/>
    </location>
</feature>
<keyword evidence="2" id="KW-1185">Reference proteome</keyword>
<evidence type="ECO:0000313" key="1">
    <source>
        <dbReference type="EMBL" id="ETO22896.1"/>
    </source>
</evidence>
<name>X6NA73_RETFI</name>
<dbReference type="Proteomes" id="UP000023152">
    <property type="component" value="Unassembled WGS sequence"/>
</dbReference>
<accession>X6NA73</accession>
<dbReference type="EMBL" id="ASPP01010385">
    <property type="protein sequence ID" value="ETO22896.1"/>
    <property type="molecule type" value="Genomic_DNA"/>
</dbReference>
<sequence length="663" mass="74479">MSNAMELEVRCCSNEQMECLDNGNSNVTERTFDSSKSWCEQHNGHICNISELNAGICCNGHNAQVWVQDICEMQDMYCSSEASGLGQVMEEMVIGEYTNDMRITGISVYVYLKNNGNGKKTIRLSKGDKTIVLAQKYSDEWNEDYAIAFEDNTTTTTTERYLQNVSESEQLIYTPLEPLAVFENTPVSGRYRLSVSSTQASEELHLYQWCIAIQSQQLLTMITTFFIDMSSPSSSSSSSSSFDSFEDVDDMDRKKDCKPFSSVVYNNNNNTILNISIAPVQSLEKIMCGQWFANGAMEACVNFIQNIKSTTTYYHICQFVIVTTTTTTTMTMTVNDNPNNQICAQWNPNDMYANISAMANGQWSQLPGQIIYTSPSYMQMAQFCPTSICRPNAARVCIDYEFNTNVQTHLQTVSLSILGIDWRIQTARVFWTLWNAGDGVVQITMSDCSFSVIGKGQNLFRFLNDNSSSSSSSPVVSIMLTQMTVTSSTSPENGQSNLINQTLFYVSHAYQVWMQNWSVRKNVAGHILYGANVQTFVLRNAFVEFVSDYDYKANNNNDNDDDVVDAAFELAQVTLFDVHNSTFIATTPLSPSALPYSTLFVIASTQRQDLSFNVSHSIFQAFAKHVFDISLVKGSSLQYATLQHVLFDNIHGLNNIQIYIYIY</sequence>
<dbReference type="AlphaFoldDB" id="X6NA73"/>
<gene>
    <name evidence="1" type="ORF">RFI_14296</name>
</gene>
<proteinExistence type="predicted"/>
<reference evidence="1 2" key="1">
    <citation type="journal article" date="2013" name="Curr. Biol.">
        <title>The Genome of the Foraminiferan Reticulomyxa filosa.</title>
        <authorList>
            <person name="Glockner G."/>
            <person name="Hulsmann N."/>
            <person name="Schleicher M."/>
            <person name="Noegel A.A."/>
            <person name="Eichinger L."/>
            <person name="Gallinger C."/>
            <person name="Pawlowski J."/>
            <person name="Sierra R."/>
            <person name="Euteneuer U."/>
            <person name="Pillet L."/>
            <person name="Moustafa A."/>
            <person name="Platzer M."/>
            <person name="Groth M."/>
            <person name="Szafranski K."/>
            <person name="Schliwa M."/>
        </authorList>
    </citation>
    <scope>NUCLEOTIDE SEQUENCE [LARGE SCALE GENOMIC DNA]</scope>
</reference>
<evidence type="ECO:0000313" key="2">
    <source>
        <dbReference type="Proteomes" id="UP000023152"/>
    </source>
</evidence>
<comment type="caution">
    <text evidence="1">The sequence shown here is derived from an EMBL/GenBank/DDBJ whole genome shotgun (WGS) entry which is preliminary data.</text>
</comment>